<name>A0A137NQ71_CONC2</name>
<evidence type="ECO:0000313" key="2">
    <source>
        <dbReference type="EMBL" id="KXN64905.1"/>
    </source>
</evidence>
<protein>
    <submittedName>
        <fullName evidence="2">Uncharacterized protein</fullName>
    </submittedName>
</protein>
<feature type="region of interest" description="Disordered" evidence="1">
    <location>
        <begin position="191"/>
        <end position="238"/>
    </location>
</feature>
<feature type="compositionally biased region" description="Basic and acidic residues" evidence="1">
    <location>
        <begin position="361"/>
        <end position="384"/>
    </location>
</feature>
<gene>
    <name evidence="2" type="ORF">CONCODRAFT_80900</name>
</gene>
<proteinExistence type="predicted"/>
<dbReference type="EMBL" id="KQ965077">
    <property type="protein sequence ID" value="KXN64905.1"/>
    <property type="molecule type" value="Genomic_DNA"/>
</dbReference>
<accession>A0A137NQ71</accession>
<feature type="compositionally biased region" description="Basic and acidic residues" evidence="1">
    <location>
        <begin position="399"/>
        <end position="442"/>
    </location>
</feature>
<evidence type="ECO:0000313" key="3">
    <source>
        <dbReference type="Proteomes" id="UP000070444"/>
    </source>
</evidence>
<keyword evidence="3" id="KW-1185">Reference proteome</keyword>
<feature type="non-terminal residue" evidence="2">
    <location>
        <position position="503"/>
    </location>
</feature>
<evidence type="ECO:0000256" key="1">
    <source>
        <dbReference type="SAM" id="MobiDB-lite"/>
    </source>
</evidence>
<feature type="compositionally biased region" description="Polar residues" evidence="1">
    <location>
        <begin position="291"/>
        <end position="300"/>
    </location>
</feature>
<feature type="compositionally biased region" description="Polar residues" evidence="1">
    <location>
        <begin position="29"/>
        <end position="51"/>
    </location>
</feature>
<feature type="region of interest" description="Disordered" evidence="1">
    <location>
        <begin position="268"/>
        <end position="503"/>
    </location>
</feature>
<feature type="compositionally biased region" description="Acidic residues" evidence="1">
    <location>
        <begin position="324"/>
        <end position="342"/>
    </location>
</feature>
<dbReference type="Proteomes" id="UP000070444">
    <property type="component" value="Unassembled WGS sequence"/>
</dbReference>
<dbReference type="AlphaFoldDB" id="A0A137NQ71"/>
<feature type="compositionally biased region" description="Polar residues" evidence="1">
    <location>
        <begin position="208"/>
        <end position="221"/>
    </location>
</feature>
<sequence length="503" mass="56098">MIKAPNTANNNSNSSATNASNSNTKSSSLQPKQGTNGQSLSKTDTKGNLTDSKLDDVTSEDENLSNYDKYILKRNKTLVTNCPLILNVNGAGTSANLNSAGAAGMGGRSQIQFDSSKLNPETLDRVCKGLAINTSGLTLKQICNKLDKFWQNDYKPDLDLVFAKSLLKVKYDMGLEAKDYNSMFDSDDEFQYFGQSSDQGQSDDDSSEYYNTNNDQISSSQRQKRALPVDGRQSQRVKKRLHYYNIADDPEPQPEEIYQDPHTYLTNFNNNRNLYDTDDLDDNAEEENNDSVLDSKTPTNIDEKTPRGNSSQVDNLREESNYMIEDETQENELEEFEHENEDSQLNTGAEQPTKNGGEANNEDKNIDTKEEKDDTEEEVAKENETTETETEANATGDNEPLKSDTKEAGSEPEKKEEKEDTVPQVKTEKRKEEPLEDTKLPSESEPVPEDAKQASSPIPAQKEKSPSPHDQSSPLPELTDPPTPGQQDPIPQEDGEAEEDQEE</sequence>
<feature type="compositionally biased region" description="Polar residues" evidence="1">
    <location>
        <begin position="343"/>
        <end position="354"/>
    </location>
</feature>
<feature type="region of interest" description="Disordered" evidence="1">
    <location>
        <begin position="1"/>
        <end position="59"/>
    </location>
</feature>
<organism evidence="2 3">
    <name type="scientific">Conidiobolus coronatus (strain ATCC 28846 / CBS 209.66 / NRRL 28638)</name>
    <name type="common">Delacroixia coronata</name>
    <dbReference type="NCBI Taxonomy" id="796925"/>
    <lineage>
        <taxon>Eukaryota</taxon>
        <taxon>Fungi</taxon>
        <taxon>Fungi incertae sedis</taxon>
        <taxon>Zoopagomycota</taxon>
        <taxon>Entomophthoromycotina</taxon>
        <taxon>Entomophthoromycetes</taxon>
        <taxon>Entomophthorales</taxon>
        <taxon>Ancylistaceae</taxon>
        <taxon>Conidiobolus</taxon>
    </lineage>
</organism>
<reference evidence="2 3" key="1">
    <citation type="journal article" date="2015" name="Genome Biol. Evol.">
        <title>Phylogenomic analyses indicate that early fungi evolved digesting cell walls of algal ancestors of land plants.</title>
        <authorList>
            <person name="Chang Y."/>
            <person name="Wang S."/>
            <person name="Sekimoto S."/>
            <person name="Aerts A.L."/>
            <person name="Choi C."/>
            <person name="Clum A."/>
            <person name="LaButti K.M."/>
            <person name="Lindquist E.A."/>
            <person name="Yee Ngan C."/>
            <person name="Ohm R.A."/>
            <person name="Salamov A.A."/>
            <person name="Grigoriev I.V."/>
            <person name="Spatafora J.W."/>
            <person name="Berbee M.L."/>
        </authorList>
    </citation>
    <scope>NUCLEOTIDE SEQUENCE [LARGE SCALE GENOMIC DNA]</scope>
    <source>
        <strain evidence="2 3">NRRL 28638</strain>
    </source>
</reference>
<feature type="compositionally biased region" description="Acidic residues" evidence="1">
    <location>
        <begin position="491"/>
        <end position="503"/>
    </location>
</feature>
<feature type="compositionally biased region" description="Acidic residues" evidence="1">
    <location>
        <begin position="276"/>
        <end position="289"/>
    </location>
</feature>
<feature type="compositionally biased region" description="Low complexity" evidence="1">
    <location>
        <begin position="1"/>
        <end position="28"/>
    </location>
</feature>